<keyword evidence="2" id="KW-0732">Signal</keyword>
<dbReference type="Gene3D" id="1.20.1260.10">
    <property type="match status" value="1"/>
</dbReference>
<feature type="domain" description="DUF305" evidence="3">
    <location>
        <begin position="57"/>
        <end position="210"/>
    </location>
</feature>
<evidence type="ECO:0000256" key="2">
    <source>
        <dbReference type="SAM" id="SignalP"/>
    </source>
</evidence>
<dbReference type="InterPro" id="IPR012347">
    <property type="entry name" value="Ferritin-like"/>
</dbReference>
<sequence length="213" mass="22735">MTKRYLSMSALAIAATLTLAGCGSSDTPGTATAPETSAGSAAPETTQDTAAEHNDADVMFAQMMIPHHRQAVEMSEIMLEKDSISPEVRDLATQIRDAQAPEIETMTGWLETWGEPVEPEGGMEGHDMGNMGGSGEMQGMMTEDELAELEAAEGDEAARMFLESMTAHHNGAVEMAQEEIENGQYPDAIALAETIVETQQAEIEEMGALLAEL</sequence>
<dbReference type="RefSeq" id="WP_277359794.1">
    <property type="nucleotide sequence ID" value="NZ_JAROKN010000087.1"/>
</dbReference>
<evidence type="ECO:0000259" key="3">
    <source>
        <dbReference type="Pfam" id="PF03713"/>
    </source>
</evidence>
<dbReference type="Proteomes" id="UP001220456">
    <property type="component" value="Unassembled WGS sequence"/>
</dbReference>
<comment type="caution">
    <text evidence="4">The sequence shown here is derived from an EMBL/GenBank/DDBJ whole genome shotgun (WGS) entry which is preliminary data.</text>
</comment>
<keyword evidence="5" id="KW-1185">Reference proteome</keyword>
<name>A0ABT6CZG1_9MICC</name>
<evidence type="ECO:0000313" key="5">
    <source>
        <dbReference type="Proteomes" id="UP001220456"/>
    </source>
</evidence>
<feature type="compositionally biased region" description="Polar residues" evidence="1">
    <location>
        <begin position="24"/>
        <end position="47"/>
    </location>
</feature>
<reference evidence="4 5" key="1">
    <citation type="journal article" date="2023" name="Int. J. Syst. Evol. Microbiol.">
        <title>Arthrobacter vasquezii sp. nov., isolated from a soil sample from Union Glacier, Antarctica.</title>
        <authorList>
            <person name="Valenzuela-Ibaceta F."/>
            <person name="Carrasco V."/>
            <person name="Lagos-Moraga S."/>
            <person name="Dietz-Vargas C."/>
            <person name="Navarro C.A."/>
            <person name="Perez-Donoso J.M."/>
        </authorList>
    </citation>
    <scope>NUCLEOTIDE SEQUENCE [LARGE SCALE GENOMIC DNA]</scope>
    <source>
        <strain evidence="4 5">EH-1B-1</strain>
    </source>
</reference>
<protein>
    <submittedName>
        <fullName evidence="4">DUF305 domain-containing protein</fullName>
    </submittedName>
</protein>
<dbReference type="EMBL" id="JAROKN010000087">
    <property type="protein sequence ID" value="MDF9279486.1"/>
    <property type="molecule type" value="Genomic_DNA"/>
</dbReference>
<dbReference type="Pfam" id="PF03713">
    <property type="entry name" value="DUF305"/>
    <property type="match status" value="1"/>
</dbReference>
<evidence type="ECO:0000313" key="4">
    <source>
        <dbReference type="EMBL" id="MDF9279486.1"/>
    </source>
</evidence>
<organism evidence="4 5">
    <name type="scientific">Arthrobacter vasquezii</name>
    <dbReference type="NCBI Taxonomy" id="2977629"/>
    <lineage>
        <taxon>Bacteria</taxon>
        <taxon>Bacillati</taxon>
        <taxon>Actinomycetota</taxon>
        <taxon>Actinomycetes</taxon>
        <taxon>Micrococcales</taxon>
        <taxon>Micrococcaceae</taxon>
        <taxon>Arthrobacter</taxon>
    </lineage>
</organism>
<dbReference type="PANTHER" id="PTHR36933">
    <property type="entry name" value="SLL0788 PROTEIN"/>
    <property type="match status" value="1"/>
</dbReference>
<proteinExistence type="predicted"/>
<feature type="chain" id="PRO_5046902155" evidence="2">
    <location>
        <begin position="21"/>
        <end position="213"/>
    </location>
</feature>
<dbReference type="PROSITE" id="PS51257">
    <property type="entry name" value="PROKAR_LIPOPROTEIN"/>
    <property type="match status" value="1"/>
</dbReference>
<gene>
    <name evidence="4" type="ORF">P4U43_16995</name>
</gene>
<dbReference type="InterPro" id="IPR005183">
    <property type="entry name" value="DUF305_CopM-like"/>
</dbReference>
<evidence type="ECO:0000256" key="1">
    <source>
        <dbReference type="SAM" id="MobiDB-lite"/>
    </source>
</evidence>
<accession>A0ABT6CZG1</accession>
<feature type="signal peptide" evidence="2">
    <location>
        <begin position="1"/>
        <end position="20"/>
    </location>
</feature>
<feature type="region of interest" description="Disordered" evidence="1">
    <location>
        <begin position="23"/>
        <end position="47"/>
    </location>
</feature>
<dbReference type="PANTHER" id="PTHR36933:SF1">
    <property type="entry name" value="SLL0788 PROTEIN"/>
    <property type="match status" value="1"/>
</dbReference>